<keyword evidence="2" id="KW-0808">Transferase</keyword>
<proteinExistence type="predicted"/>
<dbReference type="AlphaFoldDB" id="A0A562T194"/>
<dbReference type="GO" id="GO:0016757">
    <property type="term" value="F:glycosyltransferase activity"/>
    <property type="evidence" value="ECO:0007669"/>
    <property type="project" value="InterPro"/>
</dbReference>
<organism evidence="2 3">
    <name type="scientific">Roseibium hamelinense</name>
    <dbReference type="NCBI Taxonomy" id="150831"/>
    <lineage>
        <taxon>Bacteria</taxon>
        <taxon>Pseudomonadati</taxon>
        <taxon>Pseudomonadota</taxon>
        <taxon>Alphaproteobacteria</taxon>
        <taxon>Hyphomicrobiales</taxon>
        <taxon>Stappiaceae</taxon>
        <taxon>Roseibium</taxon>
    </lineage>
</organism>
<dbReference type="Pfam" id="PF00534">
    <property type="entry name" value="Glycos_transf_1"/>
    <property type="match status" value="1"/>
</dbReference>
<dbReference type="OrthoDB" id="9790710at2"/>
<gene>
    <name evidence="2" type="ORF">JM93_01974</name>
</gene>
<accession>A0A562T194</accession>
<dbReference type="PANTHER" id="PTHR46401">
    <property type="entry name" value="GLYCOSYLTRANSFERASE WBBK-RELATED"/>
    <property type="match status" value="1"/>
</dbReference>
<reference evidence="2 3" key="1">
    <citation type="submission" date="2019-07" db="EMBL/GenBank/DDBJ databases">
        <title>Genomic Encyclopedia of Archaeal and Bacterial Type Strains, Phase II (KMG-II): from individual species to whole genera.</title>
        <authorList>
            <person name="Goeker M."/>
        </authorList>
    </citation>
    <scope>NUCLEOTIDE SEQUENCE [LARGE SCALE GENOMIC DNA]</scope>
    <source>
        <strain evidence="2 3">ATCC BAA-252</strain>
    </source>
</reference>
<evidence type="ECO:0000313" key="3">
    <source>
        <dbReference type="Proteomes" id="UP000320593"/>
    </source>
</evidence>
<dbReference type="InterPro" id="IPR001296">
    <property type="entry name" value="Glyco_trans_1"/>
</dbReference>
<dbReference type="Proteomes" id="UP000320593">
    <property type="component" value="Unassembled WGS sequence"/>
</dbReference>
<evidence type="ECO:0000313" key="2">
    <source>
        <dbReference type="EMBL" id="TWI87409.1"/>
    </source>
</evidence>
<feature type="domain" description="Glycosyl transferase family 1" evidence="1">
    <location>
        <begin position="222"/>
        <end position="347"/>
    </location>
</feature>
<dbReference type="SUPFAM" id="SSF53756">
    <property type="entry name" value="UDP-Glycosyltransferase/glycogen phosphorylase"/>
    <property type="match status" value="1"/>
</dbReference>
<dbReference type="PANTHER" id="PTHR46401:SF9">
    <property type="entry name" value="MANNOSYLTRANSFERASE A"/>
    <property type="match status" value="1"/>
</dbReference>
<dbReference type="CDD" id="cd03809">
    <property type="entry name" value="GT4_MtfB-like"/>
    <property type="match status" value="1"/>
</dbReference>
<evidence type="ECO:0000259" key="1">
    <source>
        <dbReference type="Pfam" id="PF00534"/>
    </source>
</evidence>
<name>A0A562T194_9HYPH</name>
<keyword evidence="3" id="KW-1185">Reference proteome</keyword>
<dbReference type="EMBL" id="VLLF01000004">
    <property type="protein sequence ID" value="TWI87409.1"/>
    <property type="molecule type" value="Genomic_DNA"/>
</dbReference>
<comment type="caution">
    <text evidence="2">The sequence shown here is derived from an EMBL/GenBank/DDBJ whole genome shotgun (WGS) entry which is preliminary data.</text>
</comment>
<protein>
    <submittedName>
        <fullName evidence="2">Glycosyltransferase involved in cell wall biosynthesis</fullName>
    </submittedName>
</protein>
<sequence length="416" mass="46550">MSAVSSSIPTFYLDISRLERRLGRSSPTGVDRVIFAYARWFLETCPDRVVFVRRLGGRLIEYQRHRAEQILKMTGGNWDTGTNQTQSTSRHLTGLVELVASCIPRKNGSPSATRVFLSLDHNGLERAGAVRQLYRTGDWKIVIFIHDLIPLTHPEYVVPATAPAHRQRLKTISECADLVICNSRYTDRMLHEYLGAEDLRIPPSLVAHLGVECHWRDDAASTKSEKPYFVVLGTIEGRKNHLMILNVWRNLTNQLGDKAPHLHVVGRRGWEAESVFDMLDRSEALRGKVHEHSSLSDAKLSSLIAGARALLFPSFVEGYGLPLVEALQSGIPAIVSDIDVFREIAGDTPEYVDCLDGPGWADRIAEYSLPASHDRARQLKRLSSFKAASWSNHFSAVKAGFSAHLFVTFDNQEALK</sequence>
<dbReference type="Gene3D" id="3.40.50.2000">
    <property type="entry name" value="Glycogen Phosphorylase B"/>
    <property type="match status" value="2"/>
</dbReference>